<sequence>MAETPQHTITALRYYGPKDLRLEQIPSRACRPNEVRVKIAYCGICGSDIHEYLGGPIFPPKAGETNPWTGESLPVTLGYGFSRVIVELGSAVNGLQVGSRVSVNPALDDRHYQVEPLHNLPNRKAQHLQTIMPRRRTSGAPHSRLALHSTLRIPTQTDSRGIGAGPIGSAIVMLLQAWGAGHIVVSETTPSRKRMAMHFGADTVVNPADATEQDQVLSAVREVNADGVDVAFDATRLQATLDIAIAAIWLGEIMFNVAIHERPLQLNLNKLVCFEK</sequence>
<gene>
    <name evidence="1" type="ORF">N8T08_003693</name>
</gene>
<name>A0ACC3B6H9_9EURO</name>
<keyword evidence="2" id="KW-1185">Reference proteome</keyword>
<dbReference type="Proteomes" id="UP001177260">
    <property type="component" value="Unassembled WGS sequence"/>
</dbReference>
<accession>A0ACC3B6H9</accession>
<dbReference type="EMBL" id="JAOPJF010000020">
    <property type="protein sequence ID" value="KAK1146045.1"/>
    <property type="molecule type" value="Genomic_DNA"/>
</dbReference>
<protein>
    <submittedName>
        <fullName evidence="1">Uncharacterized protein</fullName>
    </submittedName>
</protein>
<comment type="caution">
    <text evidence="1">The sequence shown here is derived from an EMBL/GenBank/DDBJ whole genome shotgun (WGS) entry which is preliminary data.</text>
</comment>
<organism evidence="1 2">
    <name type="scientific">Aspergillus melleus</name>
    <dbReference type="NCBI Taxonomy" id="138277"/>
    <lineage>
        <taxon>Eukaryota</taxon>
        <taxon>Fungi</taxon>
        <taxon>Dikarya</taxon>
        <taxon>Ascomycota</taxon>
        <taxon>Pezizomycotina</taxon>
        <taxon>Eurotiomycetes</taxon>
        <taxon>Eurotiomycetidae</taxon>
        <taxon>Eurotiales</taxon>
        <taxon>Aspergillaceae</taxon>
        <taxon>Aspergillus</taxon>
        <taxon>Aspergillus subgen. Circumdati</taxon>
    </lineage>
</organism>
<proteinExistence type="predicted"/>
<evidence type="ECO:0000313" key="2">
    <source>
        <dbReference type="Proteomes" id="UP001177260"/>
    </source>
</evidence>
<evidence type="ECO:0000313" key="1">
    <source>
        <dbReference type="EMBL" id="KAK1146045.1"/>
    </source>
</evidence>
<reference evidence="1 2" key="1">
    <citation type="journal article" date="2023" name="ACS Omega">
        <title>Identification of the Neoaspergillic Acid Biosynthesis Gene Cluster by Establishing an In Vitro CRISPR-Ribonucleoprotein Genetic System in Aspergillus melleus.</title>
        <authorList>
            <person name="Yuan B."/>
            <person name="Grau M.F."/>
            <person name="Murata R.M."/>
            <person name="Torok T."/>
            <person name="Venkateswaran K."/>
            <person name="Stajich J.E."/>
            <person name="Wang C.C.C."/>
        </authorList>
    </citation>
    <scope>NUCLEOTIDE SEQUENCE [LARGE SCALE GENOMIC DNA]</scope>
    <source>
        <strain evidence="1 2">IMV 1140</strain>
    </source>
</reference>